<dbReference type="InterPro" id="IPR015867">
    <property type="entry name" value="N-reg_PII/ATP_PRibTrfase_C"/>
</dbReference>
<dbReference type="Proteomes" id="UP000030944">
    <property type="component" value="Chromosome"/>
</dbReference>
<dbReference type="KEGG" id="nbv:T478_1354"/>
<dbReference type="AlphaFoldDB" id="A0A0A7V1G8"/>
<dbReference type="Gene3D" id="3.30.70.120">
    <property type="match status" value="1"/>
</dbReference>
<dbReference type="Proteomes" id="UP000241022">
    <property type="component" value="Unassembled WGS sequence"/>
</dbReference>
<dbReference type="STRING" id="1410606.T478_1354"/>
<dbReference type="EMBL" id="CP007026">
    <property type="protein sequence ID" value="AJA92698.1"/>
    <property type="molecule type" value="Genomic_DNA"/>
</dbReference>
<dbReference type="GeneID" id="24817231"/>
<proteinExistence type="predicted"/>
<name>A0A0A7V1G8_9ARCH</name>
<reference evidence="2" key="2">
    <citation type="submission" date="2016-05" db="EMBL/GenBank/DDBJ databases">
        <authorList>
            <person name="Lavstsen T."/>
            <person name="Jespersen J.S."/>
        </authorList>
    </citation>
    <scope>NUCLEOTIDE SEQUENCE [LARGE SCALE GENOMIC DNA]</scope>
    <source>
        <strain evidence="2">U25</strain>
    </source>
</reference>
<evidence type="ECO:0000313" key="2">
    <source>
        <dbReference type="EMBL" id="PTL87166.1"/>
    </source>
</evidence>
<organism evidence="1 3">
    <name type="scientific">Candidatus Nitrosopelagicus brevis</name>
    <dbReference type="NCBI Taxonomy" id="1410606"/>
    <lineage>
        <taxon>Archaea</taxon>
        <taxon>Nitrososphaerota</taxon>
    </lineage>
</organism>
<keyword evidence="4" id="KW-1185">Reference proteome</keyword>
<evidence type="ECO:0000313" key="1">
    <source>
        <dbReference type="EMBL" id="AJA92698.1"/>
    </source>
</evidence>
<evidence type="ECO:0000313" key="3">
    <source>
        <dbReference type="Proteomes" id="UP000030944"/>
    </source>
</evidence>
<dbReference type="RefSeq" id="WP_048106275.1">
    <property type="nucleotide sequence ID" value="NZ_CP007026.1"/>
</dbReference>
<gene>
    <name evidence="2" type="ORF">A7X95_04420</name>
    <name evidence="1" type="ORF">T478_1354</name>
</gene>
<dbReference type="EMBL" id="LXWN01000002">
    <property type="protein sequence ID" value="PTL87166.1"/>
    <property type="molecule type" value="Genomic_DNA"/>
</dbReference>
<sequence>MKKIEAIINRKNYPMIRTELDVLGIEIIDKRNLEDSKFITKSTGSRAGGTGVRSTMLAKIELAMQDKDARAVLEMISKLSGLPPNMPQKIFVFDMNEMVDGSTLEGQADMEIEHSKSPRRFVTKRNRLVPLQKRTLYKLEEMYDNNAEILETDYRIKSFADFVNYCIMKQLPSMQKQLDNPTILYEDNF</sequence>
<dbReference type="OrthoDB" id="10960at2157"/>
<evidence type="ECO:0000313" key="4">
    <source>
        <dbReference type="Proteomes" id="UP000241022"/>
    </source>
</evidence>
<reference evidence="2 4" key="3">
    <citation type="submission" date="2018-04" db="EMBL/GenBank/DDBJ databases">
        <title>Transcriptomics of ammonia oxidizing archaea.</title>
        <authorList>
            <person name="Carini P."/>
        </authorList>
    </citation>
    <scope>NUCLEOTIDE SEQUENCE [LARGE SCALE GENOMIC DNA]</scope>
    <source>
        <strain evidence="2 4">U25</strain>
    </source>
</reference>
<dbReference type="HOGENOM" id="CLU_121760_0_0_2"/>
<reference evidence="1 3" key="1">
    <citation type="journal article" date="2015" name="Proc. Natl. Acad. Sci. U.S.A.">
        <title>Genomic and proteomic characterization of "Candidatus Nitrosopelagicus brevis": An ammonia-oxidizing archaeon from the open ocean.</title>
        <authorList>
            <person name="Santoro A.E."/>
            <person name="Dupont C.L."/>
            <person name="Richter R.A."/>
            <person name="Craig M.T."/>
            <person name="Carini P."/>
            <person name="McIlvin M.R."/>
            <person name="Yang Y."/>
            <person name="Orsi W.D."/>
            <person name="Moran D.M."/>
            <person name="Saito M.A."/>
        </authorList>
    </citation>
    <scope>NUCLEOTIDE SEQUENCE [LARGE SCALE GENOMIC DNA]</scope>
    <source>
        <strain evidence="1">CN25</strain>
        <strain evidence="3">V2</strain>
    </source>
</reference>
<accession>A0A0A7V1G8</accession>
<protein>
    <submittedName>
        <fullName evidence="2">Transcriptional regulator</fullName>
    </submittedName>
</protein>